<name>A0ABW6CWI8_9CAUL</name>
<dbReference type="Proteomes" id="UP001598130">
    <property type="component" value="Unassembled WGS sequence"/>
</dbReference>
<keyword evidence="2" id="KW-1185">Reference proteome</keyword>
<evidence type="ECO:0000313" key="2">
    <source>
        <dbReference type="Proteomes" id="UP001598130"/>
    </source>
</evidence>
<sequence length="251" mass="26769">MAEGNVRVNLGGGLAAYLAAADETTAKLLASDDPLVATLREYDLHFRTRLWSAGAPDAMALIILFMNAYQLFLAGVRTALSGHTVAVFPLLRTALESAAYGGLIAAKPELTTVWTDRHRDDAARNACRKAFTFAKAIAPLKNRAPDIHELAILAYDSAIDFGAHPNIKGVFGHVSLDEDRPDEFIAVTHTSLYSARHIETVRGLCACLDFGLAIIGAIALAGISPTEQVAGELQALNDAKNAATEPYSAPR</sequence>
<protein>
    <submittedName>
        <fullName evidence="1">Uncharacterized protein</fullName>
    </submittedName>
</protein>
<organism evidence="1 2">
    <name type="scientific">Phenylobacterium ferrooxidans</name>
    <dbReference type="NCBI Taxonomy" id="2982689"/>
    <lineage>
        <taxon>Bacteria</taxon>
        <taxon>Pseudomonadati</taxon>
        <taxon>Pseudomonadota</taxon>
        <taxon>Alphaproteobacteria</taxon>
        <taxon>Caulobacterales</taxon>
        <taxon>Caulobacteraceae</taxon>
        <taxon>Phenylobacterium</taxon>
    </lineage>
</organism>
<reference evidence="1 2" key="1">
    <citation type="submission" date="2022-09" db="EMBL/GenBank/DDBJ databases">
        <title>New species of Phenylobacterium.</title>
        <authorList>
            <person name="Mieszkin S."/>
        </authorList>
    </citation>
    <scope>NUCLEOTIDE SEQUENCE [LARGE SCALE GENOMIC DNA]</scope>
    <source>
        <strain evidence="1 2">HK31-G</strain>
    </source>
</reference>
<dbReference type="EMBL" id="JAOTJD010000048">
    <property type="protein sequence ID" value="MFD3266146.1"/>
    <property type="molecule type" value="Genomic_DNA"/>
</dbReference>
<dbReference type="RefSeq" id="WP_377371432.1">
    <property type="nucleotide sequence ID" value="NZ_JAOTJD010000048.1"/>
</dbReference>
<comment type="caution">
    <text evidence="1">The sequence shown here is derived from an EMBL/GenBank/DDBJ whole genome shotgun (WGS) entry which is preliminary data.</text>
</comment>
<evidence type="ECO:0000313" key="1">
    <source>
        <dbReference type="EMBL" id="MFD3266146.1"/>
    </source>
</evidence>
<gene>
    <name evidence="1" type="ORF">OCL97_19515</name>
</gene>
<accession>A0ABW6CWI8</accession>
<proteinExistence type="predicted"/>